<gene>
    <name evidence="3" type="ORF">CROS1456_LOCUS8005</name>
</gene>
<name>A0A7S3FQB7_9CHLO</name>
<proteinExistence type="predicted"/>
<reference evidence="3" key="1">
    <citation type="submission" date="2021-01" db="EMBL/GenBank/DDBJ databases">
        <authorList>
            <person name="Corre E."/>
            <person name="Pelletier E."/>
            <person name="Niang G."/>
            <person name="Scheremetjew M."/>
            <person name="Finn R."/>
            <person name="Kale V."/>
            <person name="Holt S."/>
            <person name="Cochrane G."/>
            <person name="Meng A."/>
            <person name="Brown T."/>
            <person name="Cohen L."/>
        </authorList>
    </citation>
    <scope>NUCLEOTIDE SEQUENCE</scope>
    <source>
        <strain evidence="3">RCC1871</strain>
    </source>
</reference>
<dbReference type="InterPro" id="IPR036361">
    <property type="entry name" value="SAP_dom_sf"/>
</dbReference>
<evidence type="ECO:0000256" key="1">
    <source>
        <dbReference type="SAM" id="MobiDB-lite"/>
    </source>
</evidence>
<protein>
    <recommendedName>
        <fullName evidence="2">SAP domain-containing protein</fullName>
    </recommendedName>
</protein>
<feature type="compositionally biased region" description="Acidic residues" evidence="1">
    <location>
        <begin position="122"/>
        <end position="139"/>
    </location>
</feature>
<feature type="region of interest" description="Disordered" evidence="1">
    <location>
        <begin position="106"/>
        <end position="155"/>
    </location>
</feature>
<dbReference type="EMBL" id="HBHZ01010403">
    <property type="protein sequence ID" value="CAE0194914.1"/>
    <property type="molecule type" value="Transcribed_RNA"/>
</dbReference>
<organism evidence="3">
    <name type="scientific">Chloropicon roscoffensis</name>
    <dbReference type="NCBI Taxonomy" id="1461544"/>
    <lineage>
        <taxon>Eukaryota</taxon>
        <taxon>Viridiplantae</taxon>
        <taxon>Chlorophyta</taxon>
        <taxon>Chloropicophyceae</taxon>
        <taxon>Chloropicales</taxon>
        <taxon>Chloropicaceae</taxon>
        <taxon>Chloropicon</taxon>
    </lineage>
</organism>
<feature type="domain" description="SAP" evidence="2">
    <location>
        <begin position="185"/>
        <end position="219"/>
    </location>
</feature>
<sequence>MFRACSRAPTGAGASSVTRMAAMVGNRSSVGRLRLSRPARATETGAEKGSPLKVPVTMDQQLEAQLERLRVAEKENAELKRMIDELEAELDIDFEMLESAAHDAMAGAGPTLPQLDESSSAAEEEVAEAIEEQEPEPELAEPSAASFEGAEAVEQEEVVAAMEEAAVAPVVDEPAASCTYTEDEILGWKVKELKAALKGAGLPVSGVKKVLQQRALENLL</sequence>
<evidence type="ECO:0000259" key="2">
    <source>
        <dbReference type="PROSITE" id="PS50800"/>
    </source>
</evidence>
<dbReference type="Gene3D" id="1.10.720.30">
    <property type="entry name" value="SAP domain"/>
    <property type="match status" value="1"/>
</dbReference>
<dbReference type="InterPro" id="IPR003034">
    <property type="entry name" value="SAP_dom"/>
</dbReference>
<feature type="compositionally biased region" description="Low complexity" evidence="1">
    <location>
        <begin position="140"/>
        <end position="150"/>
    </location>
</feature>
<dbReference type="AlphaFoldDB" id="A0A7S3FQB7"/>
<dbReference type="PROSITE" id="PS50800">
    <property type="entry name" value="SAP"/>
    <property type="match status" value="1"/>
</dbReference>
<evidence type="ECO:0000313" key="3">
    <source>
        <dbReference type="EMBL" id="CAE0194914.1"/>
    </source>
</evidence>
<dbReference type="Pfam" id="PF02037">
    <property type="entry name" value="SAP"/>
    <property type="match status" value="1"/>
</dbReference>
<feature type="region of interest" description="Disordered" evidence="1">
    <location>
        <begin position="28"/>
        <end position="53"/>
    </location>
</feature>
<accession>A0A7S3FQB7</accession>
<dbReference type="SMART" id="SM00513">
    <property type="entry name" value="SAP"/>
    <property type="match status" value="1"/>
</dbReference>
<dbReference type="SUPFAM" id="SSF68906">
    <property type="entry name" value="SAP domain"/>
    <property type="match status" value="1"/>
</dbReference>